<evidence type="ECO:0000256" key="6">
    <source>
        <dbReference type="ARBA" id="ARBA00023136"/>
    </source>
</evidence>
<dbReference type="GeneID" id="105906051"/>
<evidence type="ECO:0000313" key="10">
    <source>
        <dbReference type="Proteomes" id="UP000515152"/>
    </source>
</evidence>
<accession>A0A6P3W4C3</accession>
<gene>
    <name evidence="11" type="primary">LOC105906051</name>
</gene>
<feature type="transmembrane region" description="Helical" evidence="9">
    <location>
        <begin position="246"/>
        <end position="268"/>
    </location>
</feature>
<evidence type="ECO:0000256" key="9">
    <source>
        <dbReference type="SAM" id="Phobius"/>
    </source>
</evidence>
<protein>
    <submittedName>
        <fullName evidence="11">Thiamine transporter 2-like</fullName>
    </submittedName>
</protein>
<feature type="transmembrane region" description="Helical" evidence="9">
    <location>
        <begin position="111"/>
        <end position="130"/>
    </location>
</feature>
<feature type="transmembrane region" description="Helical" evidence="9">
    <location>
        <begin position="142"/>
        <end position="161"/>
    </location>
</feature>
<organism evidence="10 11">
    <name type="scientific">Clupea harengus</name>
    <name type="common">Atlantic herring</name>
    <dbReference type="NCBI Taxonomy" id="7950"/>
    <lineage>
        <taxon>Eukaryota</taxon>
        <taxon>Metazoa</taxon>
        <taxon>Chordata</taxon>
        <taxon>Craniata</taxon>
        <taxon>Vertebrata</taxon>
        <taxon>Euteleostomi</taxon>
        <taxon>Actinopterygii</taxon>
        <taxon>Neopterygii</taxon>
        <taxon>Teleostei</taxon>
        <taxon>Clupei</taxon>
        <taxon>Clupeiformes</taxon>
        <taxon>Clupeoidei</taxon>
        <taxon>Clupeidae</taxon>
        <taxon>Clupea</taxon>
    </lineage>
</organism>
<dbReference type="RefSeq" id="XP_012689602.1">
    <property type="nucleotide sequence ID" value="XM_012834148.3"/>
</dbReference>
<evidence type="ECO:0000256" key="5">
    <source>
        <dbReference type="ARBA" id="ARBA00022989"/>
    </source>
</evidence>
<feature type="transmembrane region" description="Helical" evidence="9">
    <location>
        <begin position="167"/>
        <end position="190"/>
    </location>
</feature>
<dbReference type="PANTHER" id="PTHR10686">
    <property type="entry name" value="FOLATE TRANSPORTER"/>
    <property type="match status" value="1"/>
</dbReference>
<evidence type="ECO:0000256" key="1">
    <source>
        <dbReference type="ARBA" id="ARBA00004141"/>
    </source>
</evidence>
<dbReference type="GO" id="GO:0090482">
    <property type="term" value="F:vitamin transmembrane transporter activity"/>
    <property type="evidence" value="ECO:0007669"/>
    <property type="project" value="InterPro"/>
</dbReference>
<proteinExistence type="inferred from homology"/>
<dbReference type="NCBIfam" id="TIGR00806">
    <property type="entry name" value="rfc"/>
    <property type="match status" value="1"/>
</dbReference>
<keyword evidence="3 7" id="KW-0813">Transport</keyword>
<reference evidence="11" key="1">
    <citation type="submission" date="2025-08" db="UniProtKB">
        <authorList>
            <consortium name="RefSeq"/>
        </authorList>
    </citation>
    <scope>IDENTIFICATION</scope>
</reference>
<feature type="transmembrane region" description="Helical" evidence="9">
    <location>
        <begin position="81"/>
        <end position="99"/>
    </location>
</feature>
<dbReference type="InterPro" id="IPR036259">
    <property type="entry name" value="MFS_trans_sf"/>
</dbReference>
<evidence type="ECO:0000256" key="4">
    <source>
        <dbReference type="ARBA" id="ARBA00022692"/>
    </source>
</evidence>
<name>A0A6P3W4C3_CLUHA</name>
<feature type="transmembrane region" description="Helical" evidence="9">
    <location>
        <begin position="314"/>
        <end position="335"/>
    </location>
</feature>
<dbReference type="Pfam" id="PF01770">
    <property type="entry name" value="Folate_carrier"/>
    <property type="match status" value="1"/>
</dbReference>
<keyword evidence="5 9" id="KW-1133">Transmembrane helix</keyword>
<feature type="region of interest" description="Disordered" evidence="8">
    <location>
        <begin position="442"/>
        <end position="464"/>
    </location>
</feature>
<dbReference type="PIRSF" id="PIRSF028739">
    <property type="entry name" value="Folate_carrier"/>
    <property type="match status" value="1"/>
</dbReference>
<keyword evidence="4 9" id="KW-0812">Transmembrane</keyword>
<dbReference type="AlphaFoldDB" id="A0A6P3W4C3"/>
<dbReference type="GO" id="GO:0005886">
    <property type="term" value="C:plasma membrane"/>
    <property type="evidence" value="ECO:0007669"/>
    <property type="project" value="UniProtKB-UniRule"/>
</dbReference>
<evidence type="ECO:0000256" key="2">
    <source>
        <dbReference type="ARBA" id="ARBA00005773"/>
    </source>
</evidence>
<dbReference type="Proteomes" id="UP000515152">
    <property type="component" value="Chromosome 10"/>
</dbReference>
<dbReference type="PANTHER" id="PTHR10686:SF37">
    <property type="entry name" value="THIAMINE TRANSPORTER 2"/>
    <property type="match status" value="1"/>
</dbReference>
<keyword evidence="6 7" id="KW-0472">Membrane</keyword>
<dbReference type="KEGG" id="char:105906051"/>
<dbReference type="SUPFAM" id="SSF103473">
    <property type="entry name" value="MFS general substrate transporter"/>
    <property type="match status" value="1"/>
</dbReference>
<dbReference type="InterPro" id="IPR002666">
    <property type="entry name" value="Folate_carrier"/>
</dbReference>
<comment type="subcellular location">
    <subcellularLocation>
        <location evidence="1 7">Membrane</location>
        <topology evidence="1 7">Multi-pass membrane protein</topology>
    </subcellularLocation>
</comment>
<dbReference type="Gene3D" id="1.20.1250.20">
    <property type="entry name" value="MFS general substrate transporter like domains"/>
    <property type="match status" value="1"/>
</dbReference>
<sequence length="464" mass="51564">MAWWNTRQDQGWLYPTAVLCVYGFLSMMRPAEPFLVSFLTGPQKNFTVQQVSREFYPIWAYSSLFLLIPMFLLTDMLRYKPIIMLQALAYVVCWLLYSYGSGVRSIQLSLFAYSVATACDVGYFTYIYSVVGPEHYQRVTSYARAAVLLGYAVASLLSQLLVSIWRVSLSCLNVITITCLCGALLSSLFLPMPQRGVLISELHGTESNTDSPTDATFGGVQAAWRRRFLKTLKGLRQMLLDCKEHYSSAAFLFFCIWFAMGKCGFYQITGYVQILWKLKQPSDNFTAYNGGVDAVATLSGAAASVAVGHTSLNWSVWGELTLGAFSALAAGAVYLMDLTGNIWVCYGCYVIFKSVYMQLITICTFQIARSLSKEHYALVFGINTFAASVLQTLLTAVVLNTKSLQLTVATQYFIYATYFGAIALIFLIRGVYSVHATKHSQLEGDGQDDLTAERQTGLPESSQV</sequence>
<dbReference type="FunFam" id="1.20.1250.20:FF:000225">
    <property type="entry name" value="Solute carrier family 19 member 1"/>
    <property type="match status" value="1"/>
</dbReference>
<evidence type="ECO:0000256" key="8">
    <source>
        <dbReference type="SAM" id="MobiDB-lite"/>
    </source>
</evidence>
<dbReference type="OrthoDB" id="18814at2759"/>
<feature type="transmembrane region" description="Helical" evidence="9">
    <location>
        <begin position="412"/>
        <end position="432"/>
    </location>
</feature>
<evidence type="ECO:0000313" key="11">
    <source>
        <dbReference type="RefSeq" id="XP_012689602.1"/>
    </source>
</evidence>
<keyword evidence="10" id="KW-1185">Reference proteome</keyword>
<evidence type="ECO:0000256" key="7">
    <source>
        <dbReference type="PIRNR" id="PIRNR028739"/>
    </source>
</evidence>
<feature type="transmembrane region" description="Helical" evidence="9">
    <location>
        <begin position="377"/>
        <end position="400"/>
    </location>
</feature>
<evidence type="ECO:0000256" key="3">
    <source>
        <dbReference type="ARBA" id="ARBA00022448"/>
    </source>
</evidence>
<feature type="transmembrane region" description="Helical" evidence="9">
    <location>
        <begin position="55"/>
        <end position="74"/>
    </location>
</feature>
<feature type="transmembrane region" description="Helical" evidence="9">
    <location>
        <begin position="288"/>
        <end position="307"/>
    </location>
</feature>
<comment type="similarity">
    <text evidence="2 7">Belongs to the reduced folate carrier (RFC) transporter (TC 2.A.48) family.</text>
</comment>